<evidence type="ECO:0000313" key="7">
    <source>
        <dbReference type="EMBL" id="ABK68315.1"/>
    </source>
</evidence>
<keyword evidence="3" id="KW-0479">Metal-binding</keyword>
<dbReference type="SUPFAM" id="SSF52242">
    <property type="entry name" value="Cobalamin (vitamin B12)-binding domain"/>
    <property type="match status" value="1"/>
</dbReference>
<dbReference type="RefSeq" id="WP_009974980.1">
    <property type="nucleotide sequence ID" value="NC_008595.1"/>
</dbReference>
<dbReference type="InterPro" id="IPR036724">
    <property type="entry name" value="Cobalamin-bd_sf"/>
</dbReference>
<comment type="cofactor">
    <cofactor evidence="1">
        <name>adenosylcob(III)alamin</name>
        <dbReference type="ChEBI" id="CHEBI:18408"/>
    </cofactor>
</comment>
<evidence type="ECO:0000256" key="2">
    <source>
        <dbReference type="ARBA" id="ARBA00022628"/>
    </source>
</evidence>
<organism evidence="7 8">
    <name type="scientific">Mycobacterium avium (strain 104)</name>
    <dbReference type="NCBI Taxonomy" id="243243"/>
    <lineage>
        <taxon>Bacteria</taxon>
        <taxon>Bacillati</taxon>
        <taxon>Actinomycetota</taxon>
        <taxon>Actinomycetes</taxon>
        <taxon>Mycobacteriales</taxon>
        <taxon>Mycobacteriaceae</taxon>
        <taxon>Mycobacterium</taxon>
        <taxon>Mycobacterium avium complex (MAC)</taxon>
    </lineage>
</organism>
<evidence type="ECO:0000256" key="5">
    <source>
        <dbReference type="ARBA" id="ARBA00023285"/>
    </source>
</evidence>
<dbReference type="PANTHER" id="PTHR48101:SF3">
    <property type="entry name" value="COENZYME B12-DEPENDENT MUTASE"/>
    <property type="match status" value="1"/>
</dbReference>
<dbReference type="InterPro" id="IPR006158">
    <property type="entry name" value="Cobalamin-bd"/>
</dbReference>
<keyword evidence="2" id="KW-0846">Cobalamin</keyword>
<dbReference type="GO" id="GO:0046872">
    <property type="term" value="F:metal ion binding"/>
    <property type="evidence" value="ECO:0007669"/>
    <property type="project" value="UniProtKB-KW"/>
</dbReference>
<reference evidence="7 8" key="1">
    <citation type="submission" date="2006-10" db="EMBL/GenBank/DDBJ databases">
        <authorList>
            <person name="Fleischmann R.D."/>
            <person name="Dodson R.J."/>
            <person name="Haft D.H."/>
            <person name="Merkel J.S."/>
            <person name="Nelson W.C."/>
            <person name="Fraser C.M."/>
        </authorList>
    </citation>
    <scope>NUCLEOTIDE SEQUENCE [LARGE SCALE GENOMIC DNA]</scope>
    <source>
        <strain evidence="7 8">104</strain>
    </source>
</reference>
<dbReference type="PANTHER" id="PTHR48101">
    <property type="entry name" value="METHYLMALONYL-COA MUTASE, MITOCHONDRIAL-RELATED"/>
    <property type="match status" value="1"/>
</dbReference>
<protein>
    <submittedName>
        <fullName evidence="7">Putative methylmalonyl-CoA mutase</fullName>
    </submittedName>
</protein>
<keyword evidence="4" id="KW-0413">Isomerase</keyword>
<feature type="domain" description="B12-binding" evidence="6">
    <location>
        <begin position="2"/>
        <end position="130"/>
    </location>
</feature>
<dbReference type="GO" id="GO:0031419">
    <property type="term" value="F:cobalamin binding"/>
    <property type="evidence" value="ECO:0007669"/>
    <property type="project" value="UniProtKB-KW"/>
</dbReference>
<evidence type="ECO:0000259" key="6">
    <source>
        <dbReference type="PROSITE" id="PS51332"/>
    </source>
</evidence>
<accession>A0A0H3A1E2</accession>
<dbReference type="GeneID" id="75268645"/>
<dbReference type="PROSITE" id="PS51332">
    <property type="entry name" value="B12_BINDING"/>
    <property type="match status" value="1"/>
</dbReference>
<sequence>MAVRILVAKPGLDGHDRGAKIVARTLRDAGFEVIYTGIRQRIEDIASIAVQEDVAVVGLSILSGAHLALTARTVEALRACDAADIAVVVGGTIPHADVPKLLAAGAAAVFPTGTPLDKLVREIRALTGTGEPDDKEAITEEQCASE</sequence>
<dbReference type="GO" id="GO:0004494">
    <property type="term" value="F:methylmalonyl-CoA mutase activity"/>
    <property type="evidence" value="ECO:0007669"/>
    <property type="project" value="UniProtKB-EC"/>
</dbReference>
<evidence type="ECO:0000256" key="1">
    <source>
        <dbReference type="ARBA" id="ARBA00001922"/>
    </source>
</evidence>
<keyword evidence="5" id="KW-0170">Cobalt</keyword>
<dbReference type="NCBIfam" id="TIGR00640">
    <property type="entry name" value="acid_CoA_mut_C"/>
    <property type="match status" value="1"/>
</dbReference>
<dbReference type="AlphaFoldDB" id="A0A0H3A1E2"/>
<proteinExistence type="predicted"/>
<dbReference type="Proteomes" id="UP000001574">
    <property type="component" value="Chromosome"/>
</dbReference>
<evidence type="ECO:0000256" key="3">
    <source>
        <dbReference type="ARBA" id="ARBA00022723"/>
    </source>
</evidence>
<gene>
    <name evidence="7" type="ordered locus">MAV_0857</name>
</gene>
<dbReference type="Gene3D" id="3.40.50.280">
    <property type="entry name" value="Cobalamin-binding domain"/>
    <property type="match status" value="1"/>
</dbReference>
<dbReference type="HOGENOM" id="CLU_128233_0_0_11"/>
<name>A0A0H3A1E2_MYCA1</name>
<dbReference type="Pfam" id="PF02310">
    <property type="entry name" value="B12-binding"/>
    <property type="match status" value="1"/>
</dbReference>
<evidence type="ECO:0000313" key="8">
    <source>
        <dbReference type="Proteomes" id="UP000001574"/>
    </source>
</evidence>
<dbReference type="KEGG" id="mav:MAV_0857"/>
<evidence type="ECO:0000256" key="4">
    <source>
        <dbReference type="ARBA" id="ARBA00023235"/>
    </source>
</evidence>
<dbReference type="CDD" id="cd02071">
    <property type="entry name" value="MM_CoA_mut_B12_BD"/>
    <property type="match status" value="1"/>
</dbReference>
<dbReference type="EMBL" id="CP000479">
    <property type="protein sequence ID" value="ABK68315.1"/>
    <property type="molecule type" value="Genomic_DNA"/>
</dbReference>
<dbReference type="InterPro" id="IPR006159">
    <property type="entry name" value="Acid_CoA_mut_C"/>
</dbReference>